<evidence type="ECO:0000256" key="1">
    <source>
        <dbReference type="SAM" id="SignalP"/>
    </source>
</evidence>
<organism evidence="2 3">
    <name type="scientific">Deinococcus ruber</name>
    <dbReference type="NCBI Taxonomy" id="1848197"/>
    <lineage>
        <taxon>Bacteria</taxon>
        <taxon>Thermotogati</taxon>
        <taxon>Deinococcota</taxon>
        <taxon>Deinococci</taxon>
        <taxon>Deinococcales</taxon>
        <taxon>Deinococcaceae</taxon>
        <taxon>Deinococcus</taxon>
    </lineage>
</organism>
<dbReference type="RefSeq" id="WP_189087731.1">
    <property type="nucleotide sequence ID" value="NZ_BMQL01000001.1"/>
</dbReference>
<name>A0A918BX49_9DEIO</name>
<gene>
    <name evidence="2" type="ORF">GCM10008957_03290</name>
</gene>
<feature type="signal peptide" evidence="1">
    <location>
        <begin position="1"/>
        <end position="18"/>
    </location>
</feature>
<dbReference type="EMBL" id="BMQL01000001">
    <property type="protein sequence ID" value="GGQ94480.1"/>
    <property type="molecule type" value="Genomic_DNA"/>
</dbReference>
<dbReference type="AlphaFoldDB" id="A0A918BX49"/>
<proteinExistence type="predicted"/>
<protein>
    <recommendedName>
        <fullName evidence="4">DUF4352 domain-containing protein</fullName>
    </recommendedName>
</protein>
<keyword evidence="1" id="KW-0732">Signal</keyword>
<reference evidence="2" key="2">
    <citation type="submission" date="2020-09" db="EMBL/GenBank/DDBJ databases">
        <authorList>
            <person name="Sun Q."/>
            <person name="Ohkuma M."/>
        </authorList>
    </citation>
    <scope>NUCLEOTIDE SEQUENCE</scope>
    <source>
        <strain evidence="2">JCM 31311</strain>
    </source>
</reference>
<accession>A0A918BX49</accession>
<evidence type="ECO:0008006" key="4">
    <source>
        <dbReference type="Google" id="ProtNLM"/>
    </source>
</evidence>
<dbReference type="Proteomes" id="UP000603865">
    <property type="component" value="Unassembled WGS sequence"/>
</dbReference>
<reference evidence="2" key="1">
    <citation type="journal article" date="2014" name="Int. J. Syst. Evol. Microbiol.">
        <title>Complete genome sequence of Corynebacterium casei LMG S-19264T (=DSM 44701T), isolated from a smear-ripened cheese.</title>
        <authorList>
            <consortium name="US DOE Joint Genome Institute (JGI-PGF)"/>
            <person name="Walter F."/>
            <person name="Albersmeier A."/>
            <person name="Kalinowski J."/>
            <person name="Ruckert C."/>
        </authorList>
    </citation>
    <scope>NUCLEOTIDE SEQUENCE</scope>
    <source>
        <strain evidence="2">JCM 31311</strain>
    </source>
</reference>
<evidence type="ECO:0000313" key="3">
    <source>
        <dbReference type="Proteomes" id="UP000603865"/>
    </source>
</evidence>
<evidence type="ECO:0000313" key="2">
    <source>
        <dbReference type="EMBL" id="GGQ94480.1"/>
    </source>
</evidence>
<comment type="caution">
    <text evidence="2">The sequence shown here is derived from an EMBL/GenBank/DDBJ whole genome shotgun (WGS) entry which is preliminary data.</text>
</comment>
<keyword evidence="3" id="KW-1185">Reference proteome</keyword>
<feature type="chain" id="PRO_5037617313" description="DUF4352 domain-containing protein" evidence="1">
    <location>
        <begin position="19"/>
        <end position="216"/>
    </location>
</feature>
<sequence length="216" mass="23074">MKRILPVVLLALSASALAAKTTVTIAGQTVQVESTVIGGQTYINLKQLQTALSAAGGANQKASVTGCVNEPLFNGVWRLRVSKVEAVADPDGGSLNFYHIVTQISNGTNKTLSPDSAGIQIGNAYNIFMANGDSIAAPTSTSVSFQTKTWAKLPQGAGETMDFWFRPSGTPTLDQMKANMPQKFLFEVKPDKLDKSLKVAYTVQDPSFRVNLTCTK</sequence>